<keyword evidence="3" id="KW-1185">Reference proteome</keyword>
<reference evidence="2" key="1">
    <citation type="submission" date="2021-03" db="EMBL/GenBank/DDBJ databases">
        <title>Draft genome sequence of rust myrtle Austropuccinia psidii MF-1, a brazilian biotype.</title>
        <authorList>
            <person name="Quecine M.C."/>
            <person name="Pachon D.M.R."/>
            <person name="Bonatelli M.L."/>
            <person name="Correr F.H."/>
            <person name="Franceschini L.M."/>
            <person name="Leite T.F."/>
            <person name="Margarido G.R.A."/>
            <person name="Almeida C.A."/>
            <person name="Ferrarezi J.A."/>
            <person name="Labate C.A."/>
        </authorList>
    </citation>
    <scope>NUCLEOTIDE SEQUENCE</scope>
    <source>
        <strain evidence="2">MF-1</strain>
    </source>
</reference>
<evidence type="ECO:0000256" key="1">
    <source>
        <dbReference type="SAM" id="MobiDB-lite"/>
    </source>
</evidence>
<protein>
    <submittedName>
        <fullName evidence="2">Uncharacterized protein</fullName>
    </submittedName>
</protein>
<organism evidence="2 3">
    <name type="scientific">Austropuccinia psidii MF-1</name>
    <dbReference type="NCBI Taxonomy" id="1389203"/>
    <lineage>
        <taxon>Eukaryota</taxon>
        <taxon>Fungi</taxon>
        <taxon>Dikarya</taxon>
        <taxon>Basidiomycota</taxon>
        <taxon>Pucciniomycotina</taxon>
        <taxon>Pucciniomycetes</taxon>
        <taxon>Pucciniales</taxon>
        <taxon>Sphaerophragmiaceae</taxon>
        <taxon>Austropuccinia</taxon>
    </lineage>
</organism>
<evidence type="ECO:0000313" key="3">
    <source>
        <dbReference type="Proteomes" id="UP000765509"/>
    </source>
</evidence>
<proteinExistence type="predicted"/>
<comment type="caution">
    <text evidence="2">The sequence shown here is derived from an EMBL/GenBank/DDBJ whole genome shotgun (WGS) entry which is preliminary data.</text>
</comment>
<feature type="compositionally biased region" description="Polar residues" evidence="1">
    <location>
        <begin position="143"/>
        <end position="157"/>
    </location>
</feature>
<evidence type="ECO:0000313" key="2">
    <source>
        <dbReference type="EMBL" id="MBW0560426.1"/>
    </source>
</evidence>
<accession>A0A9Q3JE75</accession>
<dbReference type="EMBL" id="AVOT02069549">
    <property type="protein sequence ID" value="MBW0560426.1"/>
    <property type="molecule type" value="Genomic_DNA"/>
</dbReference>
<dbReference type="OrthoDB" id="10253254at2759"/>
<gene>
    <name evidence="2" type="ORF">O181_100141</name>
</gene>
<sequence>MPKAKTRAKQDYLGKRAIQKFELLKQPIHNEESTFRGAVMTEPENQEMNKTTEVFQLVQDRMAIDDGCNGYMIPKEYITEQGCLDKKQKQDAFDKRPANEFVTDVHRYEAIHQNDMNDDATIVPPIDVMVRTKPKIEHHEDNNNPTNHQRKLTQSQRQHIHDSKQIMLQLGNSTSAYKKFSTISIDKKAANASWLKLPSINTLTHPYVIIDKTHYPYLPV</sequence>
<name>A0A9Q3JE75_9BASI</name>
<dbReference type="Proteomes" id="UP000765509">
    <property type="component" value="Unassembled WGS sequence"/>
</dbReference>
<feature type="region of interest" description="Disordered" evidence="1">
    <location>
        <begin position="137"/>
        <end position="159"/>
    </location>
</feature>
<dbReference type="AlphaFoldDB" id="A0A9Q3JE75"/>